<organism evidence="2 3">
    <name type="scientific">Cordyceps fumosorosea (strain ARSEF 2679)</name>
    <name type="common">Isaria fumosorosea</name>
    <dbReference type="NCBI Taxonomy" id="1081104"/>
    <lineage>
        <taxon>Eukaryota</taxon>
        <taxon>Fungi</taxon>
        <taxon>Dikarya</taxon>
        <taxon>Ascomycota</taxon>
        <taxon>Pezizomycotina</taxon>
        <taxon>Sordariomycetes</taxon>
        <taxon>Hypocreomycetidae</taxon>
        <taxon>Hypocreales</taxon>
        <taxon>Cordycipitaceae</taxon>
        <taxon>Cordyceps</taxon>
    </lineage>
</organism>
<evidence type="ECO:0000256" key="1">
    <source>
        <dbReference type="SAM" id="SignalP"/>
    </source>
</evidence>
<gene>
    <name evidence="2" type="ORF">ISF_09009</name>
</gene>
<proteinExistence type="predicted"/>
<dbReference type="AlphaFoldDB" id="A0A162K4C7"/>
<evidence type="ECO:0000313" key="3">
    <source>
        <dbReference type="Proteomes" id="UP000076744"/>
    </source>
</evidence>
<dbReference type="RefSeq" id="XP_018700240.1">
    <property type="nucleotide sequence ID" value="XM_018852612.1"/>
</dbReference>
<keyword evidence="3" id="KW-1185">Reference proteome</keyword>
<feature type="signal peptide" evidence="1">
    <location>
        <begin position="1"/>
        <end position="24"/>
    </location>
</feature>
<evidence type="ECO:0000313" key="2">
    <source>
        <dbReference type="EMBL" id="OAA53168.1"/>
    </source>
</evidence>
<comment type="caution">
    <text evidence="2">The sequence shown here is derived from an EMBL/GenBank/DDBJ whole genome shotgun (WGS) entry which is preliminary data.</text>
</comment>
<dbReference type="EMBL" id="AZHB01000039">
    <property type="protein sequence ID" value="OAA53168.1"/>
    <property type="molecule type" value="Genomic_DNA"/>
</dbReference>
<accession>A0A162K4C7</accession>
<dbReference type="OrthoDB" id="4866190at2759"/>
<sequence length="181" mass="19222">MKFPLNSKLTGLLATFAMLPAALAADDSFSLLCYTTTGLFGAAELYYKNGFIMISNATSPSNMTSIYFTRDQGSPSAPWRVSSNTTKSPNPHFSSGALALPVYDSPGSANAGVAVTNSSTGSAADLLLYGETVFARVNGSYQNPFYAATTNDVDVWQLLWNPVDPGNKDLTPVVLRTSNVL</sequence>
<name>A0A162K4C7_CORFA</name>
<keyword evidence="1" id="KW-0732">Signal</keyword>
<feature type="chain" id="PRO_5007836319" evidence="1">
    <location>
        <begin position="25"/>
        <end position="181"/>
    </location>
</feature>
<dbReference type="GeneID" id="30025301"/>
<dbReference type="Proteomes" id="UP000076744">
    <property type="component" value="Unassembled WGS sequence"/>
</dbReference>
<reference evidence="2 3" key="1">
    <citation type="journal article" date="2016" name="Genome Biol. Evol.">
        <title>Divergent and convergent evolution of fungal pathogenicity.</title>
        <authorList>
            <person name="Shang Y."/>
            <person name="Xiao G."/>
            <person name="Zheng P."/>
            <person name="Cen K."/>
            <person name="Zhan S."/>
            <person name="Wang C."/>
        </authorList>
    </citation>
    <scope>NUCLEOTIDE SEQUENCE [LARGE SCALE GENOMIC DNA]</scope>
    <source>
        <strain evidence="2 3">ARSEF 2679</strain>
    </source>
</reference>
<protein>
    <submittedName>
        <fullName evidence="2">Uncharacterized protein</fullName>
    </submittedName>
</protein>